<evidence type="ECO:0000313" key="3">
    <source>
        <dbReference type="Proteomes" id="UP001499967"/>
    </source>
</evidence>
<reference evidence="2 3" key="1">
    <citation type="journal article" date="2019" name="Int. J. Syst. Evol. Microbiol.">
        <title>The Global Catalogue of Microorganisms (GCM) 10K type strain sequencing project: providing services to taxonomists for standard genome sequencing and annotation.</title>
        <authorList>
            <consortium name="The Broad Institute Genomics Platform"/>
            <consortium name="The Broad Institute Genome Sequencing Center for Infectious Disease"/>
            <person name="Wu L."/>
            <person name="Ma J."/>
        </authorList>
    </citation>
    <scope>NUCLEOTIDE SEQUENCE [LARGE SCALE GENOMIC DNA]</scope>
    <source>
        <strain evidence="2 3">JCM 11117</strain>
    </source>
</reference>
<proteinExistence type="predicted"/>
<organism evidence="2 3">
    <name type="scientific">Pseudonocardia zijingensis</name>
    <dbReference type="NCBI Taxonomy" id="153376"/>
    <lineage>
        <taxon>Bacteria</taxon>
        <taxon>Bacillati</taxon>
        <taxon>Actinomycetota</taxon>
        <taxon>Actinomycetes</taxon>
        <taxon>Pseudonocardiales</taxon>
        <taxon>Pseudonocardiaceae</taxon>
        <taxon>Pseudonocardia</taxon>
    </lineage>
</organism>
<evidence type="ECO:0000259" key="1">
    <source>
        <dbReference type="Pfam" id="PF12728"/>
    </source>
</evidence>
<gene>
    <name evidence="2" type="ORF">GCM10009559_33580</name>
</gene>
<dbReference type="InterPro" id="IPR009061">
    <property type="entry name" value="DNA-bd_dom_put_sf"/>
</dbReference>
<evidence type="ECO:0000313" key="2">
    <source>
        <dbReference type="EMBL" id="GAA0939240.1"/>
    </source>
</evidence>
<dbReference type="Proteomes" id="UP001499967">
    <property type="component" value="Unassembled WGS sequence"/>
</dbReference>
<dbReference type="Pfam" id="PF12728">
    <property type="entry name" value="HTH_17"/>
    <property type="match status" value="1"/>
</dbReference>
<accession>A0ABN1Q8Q6</accession>
<dbReference type="EMBL" id="BAAAHP010000092">
    <property type="protein sequence ID" value="GAA0939240.1"/>
    <property type="molecule type" value="Genomic_DNA"/>
</dbReference>
<dbReference type="InterPro" id="IPR041657">
    <property type="entry name" value="HTH_17"/>
</dbReference>
<comment type="caution">
    <text evidence="2">The sequence shown here is derived from an EMBL/GenBank/DDBJ whole genome shotgun (WGS) entry which is preliminary data.</text>
</comment>
<sequence>MLRPVVHTYGRRVDLLTTTQAARELGVSARSLARWAQEGRLRPALVTPGGDKRSGRYLWDIEDLREQLLNLRTRRE</sequence>
<name>A0ABN1Q8Q6_9PSEU</name>
<dbReference type="SUPFAM" id="SSF46955">
    <property type="entry name" value="Putative DNA-binding domain"/>
    <property type="match status" value="1"/>
</dbReference>
<protein>
    <recommendedName>
        <fullName evidence="1">Helix-turn-helix domain-containing protein</fullName>
    </recommendedName>
</protein>
<keyword evidence="3" id="KW-1185">Reference proteome</keyword>
<dbReference type="Gene3D" id="1.10.1660.10">
    <property type="match status" value="1"/>
</dbReference>
<feature type="domain" description="Helix-turn-helix" evidence="1">
    <location>
        <begin position="15"/>
        <end position="66"/>
    </location>
</feature>